<keyword evidence="4 7" id="KW-0812">Transmembrane</keyword>
<evidence type="ECO:0000256" key="1">
    <source>
        <dbReference type="ARBA" id="ARBA00004651"/>
    </source>
</evidence>
<dbReference type="Proteomes" id="UP000054058">
    <property type="component" value="Unassembled WGS sequence"/>
</dbReference>
<feature type="transmembrane region" description="Helical" evidence="7">
    <location>
        <begin position="55"/>
        <end position="72"/>
    </location>
</feature>
<feature type="transmembrane region" description="Helical" evidence="7">
    <location>
        <begin position="101"/>
        <end position="121"/>
    </location>
</feature>
<keyword evidence="7" id="KW-0997">Cell inner membrane</keyword>
<evidence type="ECO:0000256" key="2">
    <source>
        <dbReference type="ARBA" id="ARBA00022448"/>
    </source>
</evidence>
<feature type="transmembrane region" description="Helical" evidence="7">
    <location>
        <begin position="141"/>
        <end position="165"/>
    </location>
</feature>
<protein>
    <recommendedName>
        <fullName evidence="7">TRAP transporter small permease protein</fullName>
    </recommendedName>
</protein>
<keyword evidence="5 7" id="KW-1133">Transmembrane helix</keyword>
<evidence type="ECO:0000256" key="4">
    <source>
        <dbReference type="ARBA" id="ARBA00022692"/>
    </source>
</evidence>
<dbReference type="STRING" id="1122207.MUS1_15250"/>
<evidence type="ECO:0000256" key="7">
    <source>
        <dbReference type="RuleBase" id="RU369079"/>
    </source>
</evidence>
<accession>X7E2U1</accession>
<dbReference type="EMBL" id="JAMB01000009">
    <property type="protein sequence ID" value="ETX10272.1"/>
    <property type="molecule type" value="Genomic_DNA"/>
</dbReference>
<comment type="subunit">
    <text evidence="7">The complex comprises the extracytoplasmic solute receptor protein and the two transmembrane proteins.</text>
</comment>
<evidence type="ECO:0000256" key="5">
    <source>
        <dbReference type="ARBA" id="ARBA00022989"/>
    </source>
</evidence>
<evidence type="ECO:0000256" key="3">
    <source>
        <dbReference type="ARBA" id="ARBA00022475"/>
    </source>
</evidence>
<feature type="domain" description="Tripartite ATP-independent periplasmic transporters DctQ component" evidence="8">
    <location>
        <begin position="31"/>
        <end position="165"/>
    </location>
</feature>
<evidence type="ECO:0000313" key="10">
    <source>
        <dbReference type="Proteomes" id="UP000054058"/>
    </source>
</evidence>
<organism evidence="9 10">
    <name type="scientific">Marinomonas ushuaiensis DSM 15871</name>
    <dbReference type="NCBI Taxonomy" id="1122207"/>
    <lineage>
        <taxon>Bacteria</taxon>
        <taxon>Pseudomonadati</taxon>
        <taxon>Pseudomonadota</taxon>
        <taxon>Gammaproteobacteria</taxon>
        <taxon>Oceanospirillales</taxon>
        <taxon>Oceanospirillaceae</taxon>
        <taxon>Marinomonas</taxon>
    </lineage>
</organism>
<dbReference type="GO" id="GO:0005886">
    <property type="term" value="C:plasma membrane"/>
    <property type="evidence" value="ECO:0007669"/>
    <property type="project" value="UniProtKB-SubCell"/>
</dbReference>
<sequence length="189" mass="21040">MLLQGVSKLSKIANSVAVITNTVGTLMVLCLVLVVDYDVIARGAFNKPFGGAVEVVQFTMVLIVFLQLPDVVRVNRLTRSDGFLAIMQPRFPNVTMWVRRFIDSVSAILMALIAIAIWPEFVEMLETKDYFGIPGVFTAPWWPIKLVIFLSASLCSLIFIFKVILAATNIQLIRMDEMKDKAISAGEKL</sequence>
<dbReference type="Pfam" id="PF04290">
    <property type="entry name" value="DctQ"/>
    <property type="match status" value="1"/>
</dbReference>
<gene>
    <name evidence="9" type="ORF">MUS1_15250</name>
</gene>
<dbReference type="AlphaFoldDB" id="X7E2U1"/>
<comment type="function">
    <text evidence="7">Part of the tripartite ATP-independent periplasmic (TRAP) transport system.</text>
</comment>
<name>X7E2U1_9GAMM</name>
<keyword evidence="10" id="KW-1185">Reference proteome</keyword>
<dbReference type="PATRIC" id="fig|1122207.3.peg.2199"/>
<dbReference type="InterPro" id="IPR055348">
    <property type="entry name" value="DctQ"/>
</dbReference>
<comment type="similarity">
    <text evidence="7">Belongs to the TRAP transporter small permease family.</text>
</comment>
<evidence type="ECO:0000313" key="9">
    <source>
        <dbReference type="EMBL" id="ETX10272.1"/>
    </source>
</evidence>
<evidence type="ECO:0000259" key="8">
    <source>
        <dbReference type="Pfam" id="PF04290"/>
    </source>
</evidence>
<keyword evidence="3" id="KW-1003">Cell membrane</keyword>
<keyword evidence="2 7" id="KW-0813">Transport</keyword>
<feature type="transmembrane region" description="Helical" evidence="7">
    <location>
        <begin position="12"/>
        <end position="35"/>
    </location>
</feature>
<reference evidence="9 10" key="1">
    <citation type="submission" date="2014-01" db="EMBL/GenBank/DDBJ databases">
        <title>Marinomonas ushuaiensis DSM 15871 Genome Sequencing.</title>
        <authorList>
            <person name="Lai Q."/>
            <person name="Shao Z.S."/>
        </authorList>
    </citation>
    <scope>NUCLEOTIDE SEQUENCE [LARGE SCALE GENOMIC DNA]</scope>
    <source>
        <strain evidence="9 10">DSM 15871</strain>
    </source>
</reference>
<comment type="caution">
    <text evidence="9">The sequence shown here is derived from an EMBL/GenBank/DDBJ whole genome shotgun (WGS) entry which is preliminary data.</text>
</comment>
<proteinExistence type="inferred from homology"/>
<comment type="subcellular location">
    <subcellularLocation>
        <location evidence="7">Cell inner membrane</location>
        <topology evidence="7">Multi-pass membrane protein</topology>
    </subcellularLocation>
    <subcellularLocation>
        <location evidence="1">Cell membrane</location>
        <topology evidence="1">Multi-pass membrane protein</topology>
    </subcellularLocation>
</comment>
<dbReference type="GO" id="GO:0022857">
    <property type="term" value="F:transmembrane transporter activity"/>
    <property type="evidence" value="ECO:0007669"/>
    <property type="project" value="UniProtKB-UniRule"/>
</dbReference>
<evidence type="ECO:0000256" key="6">
    <source>
        <dbReference type="ARBA" id="ARBA00023136"/>
    </source>
</evidence>
<keyword evidence="6 7" id="KW-0472">Membrane</keyword>
<dbReference type="eggNOG" id="COG3090">
    <property type="taxonomic scope" value="Bacteria"/>
</dbReference>